<keyword evidence="12" id="KW-1185">Reference proteome</keyword>
<dbReference type="Proteomes" id="UP000015102">
    <property type="component" value="Unassembled WGS sequence"/>
</dbReference>
<dbReference type="InterPro" id="IPR019831">
    <property type="entry name" value="Mn/Fe_SOD_N"/>
</dbReference>
<evidence type="ECO:0000256" key="6">
    <source>
        <dbReference type="ARBA" id="ARBA00023004"/>
    </source>
</evidence>
<keyword evidence="6" id="KW-0408">Iron</keyword>
<dbReference type="InterPro" id="IPR019832">
    <property type="entry name" value="Mn/Fe_SOD_C"/>
</dbReference>
<keyword evidence="5" id="KW-0560">Oxidoreductase</keyword>
<evidence type="ECO:0000256" key="4">
    <source>
        <dbReference type="ARBA" id="ARBA00022723"/>
    </source>
</evidence>
<feature type="domain" description="Manganese/iron superoxide dismutase C-terminal" evidence="10">
    <location>
        <begin position="223"/>
        <end position="320"/>
    </location>
</feature>
<proteinExistence type="inferred from homology"/>
<dbReference type="SUPFAM" id="SSF54719">
    <property type="entry name" value="Fe,Mn superoxide dismutase (SOD), C-terminal domain"/>
    <property type="match status" value="1"/>
</dbReference>
<dbReference type="InterPro" id="IPR001189">
    <property type="entry name" value="Mn/Fe_SOD"/>
</dbReference>
<dbReference type="SUPFAM" id="SSF46609">
    <property type="entry name" value="Fe,Mn superoxide dismutase (SOD), N-terminal domain"/>
    <property type="match status" value="1"/>
</dbReference>
<keyword evidence="4" id="KW-0479">Metal-binding</keyword>
<dbReference type="FunFam" id="1.10.287.990:FF:000002">
    <property type="entry name" value="Superoxide dismutase"/>
    <property type="match status" value="1"/>
</dbReference>
<comment type="similarity">
    <text evidence="2">Belongs to the iron/manganese superoxide dismutase family.</text>
</comment>
<accession>T1H0Q2</accession>
<evidence type="ECO:0000256" key="1">
    <source>
        <dbReference type="ARBA" id="ARBA00002170"/>
    </source>
</evidence>
<reference evidence="11" key="2">
    <citation type="submission" date="2015-06" db="UniProtKB">
        <authorList>
            <consortium name="EnsemblMetazoa"/>
        </authorList>
    </citation>
    <scope>IDENTIFICATION</scope>
</reference>
<dbReference type="InterPro" id="IPR019833">
    <property type="entry name" value="Mn/Fe_SOD_BS"/>
</dbReference>
<dbReference type="OMA" id="IMETHHA"/>
<dbReference type="HOGENOM" id="CLU_845415_0_0_1"/>
<evidence type="ECO:0000256" key="5">
    <source>
        <dbReference type="ARBA" id="ARBA00023002"/>
    </source>
</evidence>
<evidence type="ECO:0000259" key="9">
    <source>
        <dbReference type="Pfam" id="PF00081"/>
    </source>
</evidence>
<dbReference type="EnsemblMetazoa" id="MESCA009737-RA">
    <property type="protein sequence ID" value="MESCA009737-PA"/>
    <property type="gene ID" value="MESCA009737"/>
</dbReference>
<reference evidence="12" key="1">
    <citation type="submission" date="2013-02" db="EMBL/GenBank/DDBJ databases">
        <authorList>
            <person name="Hughes D."/>
        </authorList>
    </citation>
    <scope>NUCLEOTIDE SEQUENCE</scope>
    <source>
        <strain>Durham</strain>
        <strain evidence="12">NC isolate 2 -- Noor lab</strain>
    </source>
</reference>
<feature type="domain" description="Manganese/iron superoxide dismutase N-terminal" evidence="9">
    <location>
        <begin position="130"/>
        <end position="213"/>
    </location>
</feature>
<dbReference type="Gene3D" id="3.55.40.20">
    <property type="entry name" value="Iron/manganese superoxide dismutase, C-terminal domain"/>
    <property type="match status" value="1"/>
</dbReference>
<dbReference type="STRING" id="36166.T1H0Q2"/>
<evidence type="ECO:0000256" key="7">
    <source>
        <dbReference type="ARBA" id="ARBA00023211"/>
    </source>
</evidence>
<dbReference type="PANTHER" id="PTHR42769:SF3">
    <property type="entry name" value="SUPEROXIDE DISMUTASE [FE] 2, CHLOROPLASTIC"/>
    <property type="match status" value="1"/>
</dbReference>
<name>T1H0Q2_MEGSC</name>
<evidence type="ECO:0000313" key="12">
    <source>
        <dbReference type="Proteomes" id="UP000015102"/>
    </source>
</evidence>
<organism evidence="11 12">
    <name type="scientific">Megaselia scalaris</name>
    <name type="common">Humpbacked fly</name>
    <name type="synonym">Phora scalaris</name>
    <dbReference type="NCBI Taxonomy" id="36166"/>
    <lineage>
        <taxon>Eukaryota</taxon>
        <taxon>Metazoa</taxon>
        <taxon>Ecdysozoa</taxon>
        <taxon>Arthropoda</taxon>
        <taxon>Hexapoda</taxon>
        <taxon>Insecta</taxon>
        <taxon>Pterygota</taxon>
        <taxon>Neoptera</taxon>
        <taxon>Endopterygota</taxon>
        <taxon>Diptera</taxon>
        <taxon>Brachycera</taxon>
        <taxon>Muscomorpha</taxon>
        <taxon>Platypezoidea</taxon>
        <taxon>Phoridae</taxon>
        <taxon>Megaseliini</taxon>
        <taxon>Megaselia</taxon>
    </lineage>
</organism>
<dbReference type="EMBL" id="CAQQ02194191">
    <property type="status" value="NOT_ANNOTATED_CDS"/>
    <property type="molecule type" value="Genomic_DNA"/>
</dbReference>
<dbReference type="EC" id="1.15.1.1" evidence="3"/>
<evidence type="ECO:0000256" key="8">
    <source>
        <dbReference type="ARBA" id="ARBA00049204"/>
    </source>
</evidence>
<keyword evidence="7" id="KW-0464">Manganese</keyword>
<dbReference type="InterPro" id="IPR036324">
    <property type="entry name" value="Mn/Fe_SOD_N_sf"/>
</dbReference>
<dbReference type="Gene3D" id="1.10.287.990">
    <property type="entry name" value="Fe,Mn superoxide dismutase (SOD) domain"/>
    <property type="match status" value="1"/>
</dbReference>
<dbReference type="PANTHER" id="PTHR42769">
    <property type="entry name" value="SUPEROXIDE DISMUTASE"/>
    <property type="match status" value="1"/>
</dbReference>
<dbReference type="AlphaFoldDB" id="T1H0Q2"/>
<dbReference type="GO" id="GO:0046872">
    <property type="term" value="F:metal ion binding"/>
    <property type="evidence" value="ECO:0007669"/>
    <property type="project" value="UniProtKB-KW"/>
</dbReference>
<dbReference type="InterPro" id="IPR036314">
    <property type="entry name" value="SOD_C_sf"/>
</dbReference>
<evidence type="ECO:0000313" key="11">
    <source>
        <dbReference type="EnsemblMetazoa" id="MESCA009737-PA"/>
    </source>
</evidence>
<dbReference type="EMBL" id="CAQQ02194190">
    <property type="status" value="NOT_ANNOTATED_CDS"/>
    <property type="molecule type" value="Genomic_DNA"/>
</dbReference>
<dbReference type="PRINTS" id="PR01703">
    <property type="entry name" value="MNSODISMTASE"/>
</dbReference>
<comment type="function">
    <text evidence="1">Destroys superoxide anion radicals which are normally produced within the cells and which are toxic to biological systems.</text>
</comment>
<protein>
    <recommendedName>
        <fullName evidence="3">superoxide dismutase</fullName>
        <ecNumber evidence="3">1.15.1.1</ecNumber>
    </recommendedName>
</protein>
<evidence type="ECO:0000256" key="2">
    <source>
        <dbReference type="ARBA" id="ARBA00008714"/>
    </source>
</evidence>
<dbReference type="GO" id="GO:0004784">
    <property type="term" value="F:superoxide dismutase activity"/>
    <property type="evidence" value="ECO:0007669"/>
    <property type="project" value="UniProtKB-EC"/>
</dbReference>
<evidence type="ECO:0000256" key="3">
    <source>
        <dbReference type="ARBA" id="ARBA00012682"/>
    </source>
</evidence>
<dbReference type="PROSITE" id="PS00088">
    <property type="entry name" value="SOD_MN"/>
    <property type="match status" value="1"/>
</dbReference>
<sequence length="329" mass="36874">MQQVSQPPHSEALWRMLTQQANAAYAQQHTLSAHAKYTEAMTNAEEMLQIFQETGVPLSAPLAFVISCHNLADCLETQKQTDQAAHFLRYACTKLTHLAQRPELPLQARLACVEQLRPAVNVLSEQENMFKLPELPYALDALAPYMSAETLEYHHGKHHKAYVDKLNELTASGAFDGLDLEEIIRKSAQDPSQKVLFNQAGQHWNHSFFWLSMKAKGGGAIPGALEKQLIADFGSLDAFKAEFKAACVSQFGSGWGWLVHDGEKLTITKTANADTPLAHGHTALLTCDVWEHAYYIDYRNMRPKYVEAFLSDLVDWERVAALYEQASSR</sequence>
<comment type="catalytic activity">
    <reaction evidence="8">
        <text>2 superoxide + 2 H(+) = H2O2 + O2</text>
        <dbReference type="Rhea" id="RHEA:20696"/>
        <dbReference type="ChEBI" id="CHEBI:15378"/>
        <dbReference type="ChEBI" id="CHEBI:15379"/>
        <dbReference type="ChEBI" id="CHEBI:16240"/>
        <dbReference type="ChEBI" id="CHEBI:18421"/>
        <dbReference type="EC" id="1.15.1.1"/>
    </reaction>
</comment>
<evidence type="ECO:0000259" key="10">
    <source>
        <dbReference type="Pfam" id="PF02777"/>
    </source>
</evidence>
<dbReference type="Pfam" id="PF00081">
    <property type="entry name" value="Sod_Fe_N"/>
    <property type="match status" value="1"/>
</dbReference>
<dbReference type="Pfam" id="PF02777">
    <property type="entry name" value="Sod_Fe_C"/>
    <property type="match status" value="1"/>
</dbReference>